<protein>
    <submittedName>
        <fullName evidence="2">Uncharacterized protein</fullName>
    </submittedName>
</protein>
<gene>
    <name evidence="2" type="ORF">WKW82_14680</name>
</gene>
<organism evidence="2 3">
    <name type="scientific">Variovorax rhizosphaerae</name>
    <dbReference type="NCBI Taxonomy" id="1836200"/>
    <lineage>
        <taxon>Bacteria</taxon>
        <taxon>Pseudomonadati</taxon>
        <taxon>Pseudomonadota</taxon>
        <taxon>Betaproteobacteria</taxon>
        <taxon>Burkholderiales</taxon>
        <taxon>Comamonadaceae</taxon>
        <taxon>Variovorax</taxon>
    </lineage>
</organism>
<dbReference type="RefSeq" id="WP_340343035.1">
    <property type="nucleotide sequence ID" value="NZ_JBBKZT010000006.1"/>
</dbReference>
<keyword evidence="1" id="KW-0812">Transmembrane</keyword>
<keyword evidence="3" id="KW-1185">Reference proteome</keyword>
<sequence>MQATLMAMSPRHLSNADISSATAVFDALADRLPQPHRKLLNYSEISISNTGNLKRQLNQGVPIVVSYTNFWLGRWARHAELFVHWTYLTLGCLIVGMLLGFMSGLLKGNNAGGMALLGLSVVAGLGLAIRYTDAQPPMAEQSVTIINGWSNELISACRMRYDEHVDQLVRTPLSDLVIGFSWVQIADSSPSSLRVFLAVAMSAEDGKQDSSSFCLATVYHDYPRAPPEDWVRKAKDFADILGARYVGLTPPE</sequence>
<proteinExistence type="predicted"/>
<feature type="transmembrane region" description="Helical" evidence="1">
    <location>
        <begin position="111"/>
        <end position="129"/>
    </location>
</feature>
<feature type="transmembrane region" description="Helical" evidence="1">
    <location>
        <begin position="82"/>
        <end position="105"/>
    </location>
</feature>
<keyword evidence="1" id="KW-0472">Membrane</keyword>
<name>A0ABU8WK65_9BURK</name>
<keyword evidence="1" id="KW-1133">Transmembrane helix</keyword>
<accession>A0ABU8WK65</accession>
<evidence type="ECO:0000313" key="2">
    <source>
        <dbReference type="EMBL" id="MEJ8847903.1"/>
    </source>
</evidence>
<comment type="caution">
    <text evidence="2">The sequence shown here is derived from an EMBL/GenBank/DDBJ whole genome shotgun (WGS) entry which is preliminary data.</text>
</comment>
<evidence type="ECO:0000256" key="1">
    <source>
        <dbReference type="SAM" id="Phobius"/>
    </source>
</evidence>
<dbReference type="Proteomes" id="UP001385892">
    <property type="component" value="Unassembled WGS sequence"/>
</dbReference>
<evidence type="ECO:0000313" key="3">
    <source>
        <dbReference type="Proteomes" id="UP001385892"/>
    </source>
</evidence>
<dbReference type="EMBL" id="JBBKZT010000006">
    <property type="protein sequence ID" value="MEJ8847903.1"/>
    <property type="molecule type" value="Genomic_DNA"/>
</dbReference>
<reference evidence="2 3" key="1">
    <citation type="submission" date="2024-03" db="EMBL/GenBank/DDBJ databases">
        <title>Novel species of the genus Variovorax.</title>
        <authorList>
            <person name="Liu Q."/>
            <person name="Xin Y.-H."/>
        </authorList>
    </citation>
    <scope>NUCLEOTIDE SEQUENCE [LARGE SCALE GENOMIC DNA]</scope>
    <source>
        <strain evidence="2 3">KACC 18900</strain>
    </source>
</reference>